<protein>
    <submittedName>
        <fullName evidence="1">Uncharacterized protein</fullName>
    </submittedName>
</protein>
<proteinExistence type="predicted"/>
<name>A0A4U5LXI4_STECR</name>
<reference evidence="1 2" key="1">
    <citation type="journal article" date="2015" name="Genome Biol.">
        <title>Comparative genomics of Steinernema reveals deeply conserved gene regulatory networks.</title>
        <authorList>
            <person name="Dillman A.R."/>
            <person name="Macchietto M."/>
            <person name="Porter C.F."/>
            <person name="Rogers A."/>
            <person name="Williams B."/>
            <person name="Antoshechkin I."/>
            <person name="Lee M.M."/>
            <person name="Goodwin Z."/>
            <person name="Lu X."/>
            <person name="Lewis E.E."/>
            <person name="Goodrich-Blair H."/>
            <person name="Stock S.P."/>
            <person name="Adams B.J."/>
            <person name="Sternberg P.W."/>
            <person name="Mortazavi A."/>
        </authorList>
    </citation>
    <scope>NUCLEOTIDE SEQUENCE [LARGE SCALE GENOMIC DNA]</scope>
    <source>
        <strain evidence="1 2">ALL</strain>
    </source>
</reference>
<reference evidence="1 2" key="2">
    <citation type="journal article" date="2019" name="G3 (Bethesda)">
        <title>Hybrid Assembly of the Genome of the Entomopathogenic Nematode Steinernema carpocapsae Identifies the X-Chromosome.</title>
        <authorList>
            <person name="Serra L."/>
            <person name="Macchietto M."/>
            <person name="Macias-Munoz A."/>
            <person name="McGill C.J."/>
            <person name="Rodriguez I.M."/>
            <person name="Rodriguez B."/>
            <person name="Murad R."/>
            <person name="Mortazavi A."/>
        </authorList>
    </citation>
    <scope>NUCLEOTIDE SEQUENCE [LARGE SCALE GENOMIC DNA]</scope>
    <source>
        <strain evidence="1 2">ALL</strain>
    </source>
</reference>
<evidence type="ECO:0000313" key="1">
    <source>
        <dbReference type="EMBL" id="TKR60930.1"/>
    </source>
</evidence>
<organism evidence="1 2">
    <name type="scientific">Steinernema carpocapsae</name>
    <name type="common">Entomopathogenic nematode</name>
    <dbReference type="NCBI Taxonomy" id="34508"/>
    <lineage>
        <taxon>Eukaryota</taxon>
        <taxon>Metazoa</taxon>
        <taxon>Ecdysozoa</taxon>
        <taxon>Nematoda</taxon>
        <taxon>Chromadorea</taxon>
        <taxon>Rhabditida</taxon>
        <taxon>Tylenchina</taxon>
        <taxon>Panagrolaimomorpha</taxon>
        <taxon>Strongyloidoidea</taxon>
        <taxon>Steinernematidae</taxon>
        <taxon>Steinernema</taxon>
    </lineage>
</organism>
<dbReference type="AlphaFoldDB" id="A0A4U5LXI4"/>
<gene>
    <name evidence="1" type="ORF">L596_028111</name>
</gene>
<accession>A0A4U5LXI4</accession>
<sequence>MSPDRESEDTPHYPLRRFLLCRGSKVKFSKRFNSEAEEDFRLQHCTFSEGISRAKDLKQEKRASYGQLKSAGLLCPERPGFEGSGAAEKLHLERFLVKIRVRNSLLVVFHDHLAPLSRRSDFALPPSATLRQRSLSAKPQKLQIEPKTLSTFATRLIQVPRHAALEIQFVKSVLVESLLS</sequence>
<comment type="caution">
    <text evidence="1">The sequence shown here is derived from an EMBL/GenBank/DDBJ whole genome shotgun (WGS) entry which is preliminary data.</text>
</comment>
<dbReference type="EMBL" id="AZBU02000011">
    <property type="protein sequence ID" value="TKR60930.1"/>
    <property type="molecule type" value="Genomic_DNA"/>
</dbReference>
<dbReference type="Proteomes" id="UP000298663">
    <property type="component" value="Unassembled WGS sequence"/>
</dbReference>
<evidence type="ECO:0000313" key="2">
    <source>
        <dbReference type="Proteomes" id="UP000298663"/>
    </source>
</evidence>
<keyword evidence="2" id="KW-1185">Reference proteome</keyword>